<dbReference type="Gene3D" id="3.40.50.11500">
    <property type="match status" value="1"/>
</dbReference>
<keyword evidence="4 6" id="KW-0472">Membrane</keyword>
<feature type="region of interest" description="Disordered" evidence="5">
    <location>
        <begin position="753"/>
        <end position="795"/>
    </location>
</feature>
<dbReference type="GO" id="GO:0042391">
    <property type="term" value="P:regulation of membrane potential"/>
    <property type="evidence" value="ECO:0007669"/>
    <property type="project" value="TreeGrafter"/>
</dbReference>
<feature type="transmembrane region" description="Helical" evidence="6">
    <location>
        <begin position="1908"/>
        <end position="1931"/>
    </location>
</feature>
<evidence type="ECO:0000256" key="3">
    <source>
        <dbReference type="ARBA" id="ARBA00022989"/>
    </source>
</evidence>
<dbReference type="Pfam" id="PF00520">
    <property type="entry name" value="Ion_trans"/>
    <property type="match status" value="1"/>
</dbReference>
<dbReference type="RefSeq" id="XP_009038225.1">
    <property type="nucleotide sequence ID" value="XM_009039977.1"/>
</dbReference>
<dbReference type="GO" id="GO:0005249">
    <property type="term" value="F:voltage-gated potassium channel activity"/>
    <property type="evidence" value="ECO:0007669"/>
    <property type="project" value="InterPro"/>
</dbReference>
<feature type="compositionally biased region" description="Gly residues" evidence="5">
    <location>
        <begin position="426"/>
        <end position="441"/>
    </location>
</feature>
<keyword evidence="2 6" id="KW-0812">Transmembrane</keyword>
<evidence type="ECO:0000256" key="1">
    <source>
        <dbReference type="ARBA" id="ARBA00004141"/>
    </source>
</evidence>
<dbReference type="KEGG" id="aaf:AURANDRAFT_65208"/>
<feature type="compositionally biased region" description="Low complexity" evidence="5">
    <location>
        <begin position="1374"/>
        <end position="1385"/>
    </location>
</feature>
<feature type="compositionally biased region" description="Acidic residues" evidence="5">
    <location>
        <begin position="755"/>
        <end position="771"/>
    </location>
</feature>
<comment type="subcellular location">
    <subcellularLocation>
        <location evidence="1">Membrane</location>
        <topology evidence="1">Multi-pass membrane protein</topology>
    </subcellularLocation>
</comment>
<dbReference type="Gene3D" id="1.10.287.70">
    <property type="match status" value="1"/>
</dbReference>
<dbReference type="SUPFAM" id="SSF51206">
    <property type="entry name" value="cAMP-binding domain-like"/>
    <property type="match status" value="1"/>
</dbReference>
<dbReference type="GO" id="GO:0005886">
    <property type="term" value="C:plasma membrane"/>
    <property type="evidence" value="ECO:0007669"/>
    <property type="project" value="TreeGrafter"/>
</dbReference>
<evidence type="ECO:0000256" key="6">
    <source>
        <dbReference type="SAM" id="Phobius"/>
    </source>
</evidence>
<dbReference type="PRINTS" id="PR01463">
    <property type="entry name" value="EAGCHANLFMLY"/>
</dbReference>
<evidence type="ECO:0000313" key="10">
    <source>
        <dbReference type="Proteomes" id="UP000002729"/>
    </source>
</evidence>
<feature type="compositionally biased region" description="Low complexity" evidence="5">
    <location>
        <begin position="386"/>
        <end position="401"/>
    </location>
</feature>
<dbReference type="InterPro" id="IPR043153">
    <property type="entry name" value="DENN_C"/>
</dbReference>
<evidence type="ECO:0000313" key="9">
    <source>
        <dbReference type="EMBL" id="EGB06984.1"/>
    </source>
</evidence>
<organism evidence="10">
    <name type="scientific">Aureococcus anophagefferens</name>
    <name type="common">Harmful bloom alga</name>
    <dbReference type="NCBI Taxonomy" id="44056"/>
    <lineage>
        <taxon>Eukaryota</taxon>
        <taxon>Sar</taxon>
        <taxon>Stramenopiles</taxon>
        <taxon>Ochrophyta</taxon>
        <taxon>Pelagophyceae</taxon>
        <taxon>Pelagomonadales</taxon>
        <taxon>Pelagomonadaceae</taxon>
        <taxon>Aureococcus</taxon>
    </lineage>
</organism>
<feature type="compositionally biased region" description="Acidic residues" evidence="5">
    <location>
        <begin position="2251"/>
        <end position="2266"/>
    </location>
</feature>
<gene>
    <name evidence="9" type="ORF">AURANDRAFT_65208</name>
</gene>
<dbReference type="PANTHER" id="PTHR10217:SF435">
    <property type="entry name" value="POTASSIUM VOLTAGE-GATED CHANNEL PROTEIN EAG"/>
    <property type="match status" value="1"/>
</dbReference>
<reference evidence="9 10" key="1">
    <citation type="journal article" date="2011" name="Proc. Natl. Acad. Sci. U.S.A.">
        <title>Niche of harmful alga Aureococcus anophagefferens revealed through ecogenomics.</title>
        <authorList>
            <person name="Gobler C.J."/>
            <person name="Berry D.L."/>
            <person name="Dyhrman S.T."/>
            <person name="Wilhelm S.W."/>
            <person name="Salamov A."/>
            <person name="Lobanov A.V."/>
            <person name="Zhang Y."/>
            <person name="Collier J.L."/>
            <person name="Wurch L.L."/>
            <person name="Kustka A.B."/>
            <person name="Dill B.D."/>
            <person name="Shah M."/>
            <person name="VerBerkmoes N.C."/>
            <person name="Kuo A."/>
            <person name="Terry A."/>
            <person name="Pangilinan J."/>
            <person name="Lindquist E.A."/>
            <person name="Lucas S."/>
            <person name="Paulsen I.T."/>
            <person name="Hattenrath-Lehmann T.K."/>
            <person name="Talmage S.C."/>
            <person name="Walker E.A."/>
            <person name="Koch F."/>
            <person name="Burson A.M."/>
            <person name="Marcoval M.A."/>
            <person name="Tang Y.Z."/>
            <person name="Lecleir G.R."/>
            <person name="Coyne K.J."/>
            <person name="Berg G.M."/>
            <person name="Bertrand E.M."/>
            <person name="Saito M.A."/>
            <person name="Gladyshev V.N."/>
            <person name="Grigoriev I.V."/>
        </authorList>
    </citation>
    <scope>NUCLEOTIDE SEQUENCE [LARGE SCALE GENOMIC DNA]</scope>
    <source>
        <strain evidence="10">CCMP 1984</strain>
    </source>
</reference>
<protein>
    <recommendedName>
        <fullName evidence="8">Ion transport domain-containing protein</fullName>
    </recommendedName>
</protein>
<evidence type="ECO:0000259" key="8">
    <source>
        <dbReference type="Pfam" id="PF00520"/>
    </source>
</evidence>
<dbReference type="InParanoid" id="F0YD32"/>
<proteinExistence type="predicted"/>
<feature type="domain" description="Ion transport" evidence="8">
    <location>
        <begin position="1767"/>
        <end position="2018"/>
    </location>
</feature>
<keyword evidence="10" id="KW-1185">Reference proteome</keyword>
<keyword evidence="7" id="KW-0732">Signal</keyword>
<feature type="region of interest" description="Disordered" evidence="5">
    <location>
        <begin position="1606"/>
        <end position="1652"/>
    </location>
</feature>
<evidence type="ECO:0000256" key="5">
    <source>
        <dbReference type="SAM" id="MobiDB-lite"/>
    </source>
</evidence>
<feature type="region of interest" description="Disordered" evidence="5">
    <location>
        <begin position="339"/>
        <end position="359"/>
    </location>
</feature>
<keyword evidence="3 6" id="KW-1133">Transmembrane helix</keyword>
<dbReference type="InterPro" id="IPR050818">
    <property type="entry name" value="KCNH_animal-type"/>
</dbReference>
<sequence length="2414" mass="260727">MVRLNAFLGAFFFVALVAPCRGQPTAAVLLVQTSIQDMLEQPWIPIDSMISFYETFFLEDIDNDFTVAASVVFSLMKKFALDSSFDTMYLSRAEDGAFLGYHNKKDANGSYEMSFLPGWDCPWNYTKACNGSDPCDAAYPGFQPACRHRVDVGPRQGFPACGAWILGKCDVFAFAQGLYNSTCDDVLDCVAGLSTADTPAHAALVWESDGADSSWSDIYEFHSNGDLGITATRVYADWRGRRTMTASVDYVLSAVDAAVAGATTTGDVAYVMEYRTGLLVAVSEGRRVDADGKRDARNELVGVLNAFESARGRDTRHSMRRSSRALISADDLYRLDAEAAAPPIKPTPRGQNRHDLETDMRARETDVIANLVRRFSSDDGDGDGDGPAAAATDGSAAAARDGGSRDGPPPPPDVAGTPPPPPPDVAGGGAASVDGSRGGAEGNATGVDGSRSDDAYDAAAHGDAVLSVELAAVDMAFACVGLNLRCAATTIEADEWARCVVDVGLVVGDEAPPAPWELCGGAINVGLGLRRVRLAVLRVGASARGTFRYVCDARAAPSCPGPGWRACARCGDARGAPPSLTAGRLSAVKALYLYVRFASSGECAFPPRALVELRARDARRADADDAWTVVDEPKGYANVYGERPVVEGVYSSPLGIDGPREPAVLASHGDVPSHFASFVLDVPLGLTLQRCDDVAPPEAFSFEMTDSRGDARHVACVKFDWRLEDGEVSRLRRGVERDARTFRPSLATAWSAAWGDDDDDDDDDDATNDDPESPKAPRTPVGRDETAPLGAGQARDAPLGAHLDERATYAGFAPVVFCVVFRRPDALACMRTACFELFRLALSRNRRAFQILLATLAAVDLPSPESRVDLRCVFVDSAKTPEQRAPLRDMVVPSSGVARAGLRSLDDKDAWLAFLRALEPPDFARLLELVLLEKPVLVCGAQRAPSFFLDALKTLLFPLSWALPSVDRLPERVAADLLSGVVPVLAAIAHRRGREPRRVVPEGVDDSVVVVDVAARTLDVGIHGDAPSVAAAAREAFVARVEAAKRRCYVDVDAEGLAVRDAFAPLISSLLDGARQRVRAPDAASAEGYFASGFRGCFDSEGYCGGDAFRRAFAETQMFAVYVQRIVEVHLRADTAVSPAADGPALSELLDAREAHAKPCVAVVARVPLLDGAAAMARPPPDASEWALLVGDEAARASAAAAVAEPLEALAADARAGAATDARSSAEFYRRTSLVRVAGDRRRRRAGPFGAASEVFAMYFVCVPRLLRRRDDHAMAAALLRALGLLFHLLRSHLVPDEVEWRGLLLAAGQLRFLATSAECRTFARKVAAALFETMRDLRVLPGQITFSLFALAASGNDPARGLEAPDLFARNASASRSDSAAPRRPTFAGPDGVEEDHPLAWLELSGVRFCAERKVDTAFLGRVDDLADEDGRLFSAGDALFGSYKRRRRSATLHRAAALDDGDARRVALWPEPFSCDACGREASEAQVLGAVLDGADERGLVRLVCKGCRTCRAFEATLAARDGDSETRVAYGGPGDLRVALEERLATRGERSLGADALRREVPHLYYGALWYAARLRLPIIFRGDGRRALLLLLAASADGAAAALAAPGPPEPEGARVEAADPGADAGAPPPPPPETEGGDVAARPPSPGLAASAALESFGTIPPEGILLYIPDARSPHWSPKASAKMIDVAASGESKHEEARLRDSMMTNLPFGTQQFGRVAPGGGTVRWRRPTIKAEVEVVRKRLKRSSGGVLDPNGDYMARWDIITTLFLLFTAIVTPVEVGFTRQLGGPPEQWAIWWINRLVDLVFIKDIGVQFFLPYQDRTRGNLVVRSRILIAKRYLRGWFWVDVVSVIPFDLIPVDALNRLKAVRLVKLLKLLKLGRVLRANRTLARWETSMALSYAKISMYGFAVGIVFVSHWMACLWGLVDVMAEKDAWTWVKALEASKADPRGRGGDGRPTFRRSSMPHRYAAALYFSVYTLTSIGYGDITATNPTECAVASRLIFFGSFFWAYTIGSFCATLATMDIYEVQWKQTMDEMNEMMHDRNFDMELRRRCRMFMKNAKHLAKAANDRQLEQQMSLTLRSTAAVANNQTWLANCWFLSPPTLAELSPTFVAHTSQALTIHLFAPLELVEVPVSLCILNSGIVARSGKPMGKGQVGGLDFVLREEHAYALDRSYGSSLTYAEVVTLEQTDFFEILDNGDYPEEHRAVKCAQVFYRVKAALLRHVAEYVNAKREGRKVRRRSFEPEENDETLDEDADDDAGSPRLRDAIPAMGDVSETRVEAVVADVAPVPSDGAAGDGPALASLAAGDLAALARLVAREVRRENDDALAKRIAAEVRAAVADDIDARLRRHSPRDGPAERRPSVVFGSRQSVAFQQAASRHTVAKPTTAIMSLSSSDAFVGASLLHP</sequence>
<dbReference type="SUPFAM" id="SSF81324">
    <property type="entry name" value="Voltage-gated potassium channels"/>
    <property type="match status" value="1"/>
</dbReference>
<feature type="compositionally biased region" description="Pro residues" evidence="5">
    <location>
        <begin position="407"/>
        <end position="424"/>
    </location>
</feature>
<feature type="signal peptide" evidence="7">
    <location>
        <begin position="1"/>
        <end position="22"/>
    </location>
</feature>
<feature type="chain" id="PRO_5003262920" description="Ion transport domain-containing protein" evidence="7">
    <location>
        <begin position="23"/>
        <end position="2414"/>
    </location>
</feature>
<feature type="transmembrane region" description="Helical" evidence="6">
    <location>
        <begin position="2002"/>
        <end position="2026"/>
    </location>
</feature>
<feature type="region of interest" description="Disordered" evidence="5">
    <location>
        <begin position="2242"/>
        <end position="2272"/>
    </location>
</feature>
<evidence type="ECO:0000256" key="4">
    <source>
        <dbReference type="ARBA" id="ARBA00023136"/>
    </source>
</evidence>
<evidence type="ECO:0000256" key="2">
    <source>
        <dbReference type="ARBA" id="ARBA00022692"/>
    </source>
</evidence>
<feature type="region of interest" description="Disordered" evidence="5">
    <location>
        <begin position="1374"/>
        <end position="1393"/>
    </location>
</feature>
<dbReference type="PANTHER" id="PTHR10217">
    <property type="entry name" value="VOLTAGE AND LIGAND GATED POTASSIUM CHANNEL"/>
    <property type="match status" value="1"/>
</dbReference>
<dbReference type="Proteomes" id="UP000002729">
    <property type="component" value="Unassembled WGS sequence"/>
</dbReference>
<dbReference type="InterPro" id="IPR005821">
    <property type="entry name" value="Ion_trans_dom"/>
</dbReference>
<dbReference type="OMA" id="DINCANC"/>
<dbReference type="GeneID" id="20225221"/>
<dbReference type="InterPro" id="IPR018490">
    <property type="entry name" value="cNMP-bd_dom_sf"/>
</dbReference>
<dbReference type="EMBL" id="GL833132">
    <property type="protein sequence ID" value="EGB06984.1"/>
    <property type="molecule type" value="Genomic_DNA"/>
</dbReference>
<evidence type="ECO:0000256" key="7">
    <source>
        <dbReference type="SAM" id="SignalP"/>
    </source>
</evidence>
<feature type="region of interest" description="Disordered" evidence="5">
    <location>
        <begin position="374"/>
        <end position="450"/>
    </location>
</feature>
<name>F0YD32_AURAN</name>
<dbReference type="eggNOG" id="KOG0498">
    <property type="taxonomic scope" value="Eukaryota"/>
</dbReference>
<accession>F0YD32</accession>
<dbReference type="OrthoDB" id="63572at2759"/>
<dbReference type="InterPro" id="IPR003938">
    <property type="entry name" value="K_chnl_volt-dep_EAG/ELK/ERG"/>
</dbReference>